<evidence type="ECO:0000256" key="6">
    <source>
        <dbReference type="ARBA" id="ARBA00022833"/>
    </source>
</evidence>
<dbReference type="InterPro" id="IPR017853">
    <property type="entry name" value="GH"/>
</dbReference>
<dbReference type="SUPFAM" id="SSF52317">
    <property type="entry name" value="Class I glutamine amidotransferase-like"/>
    <property type="match status" value="1"/>
</dbReference>
<evidence type="ECO:0000256" key="8">
    <source>
        <dbReference type="PIRNR" id="PIRNR001084"/>
    </source>
</evidence>
<dbReference type="eggNOG" id="COG1874">
    <property type="taxonomic scope" value="Bacteria"/>
</dbReference>
<evidence type="ECO:0000313" key="14">
    <source>
        <dbReference type="EMBL" id="AEF83220.1"/>
    </source>
</evidence>
<feature type="binding site" evidence="10">
    <location>
        <position position="325"/>
    </location>
    <ligand>
        <name>substrate</name>
    </ligand>
</feature>
<dbReference type="Proteomes" id="UP000009222">
    <property type="component" value="Chromosome"/>
</dbReference>
<dbReference type="HOGENOM" id="CLU_012430_1_0_12"/>
<evidence type="ECO:0000256" key="1">
    <source>
        <dbReference type="ARBA" id="ARBA00001412"/>
    </source>
</evidence>
<keyword evidence="7 8" id="KW-0326">Glycosidase</keyword>
<dbReference type="PANTHER" id="PTHR36447:SF2">
    <property type="entry name" value="BETA-GALACTOSIDASE YESZ"/>
    <property type="match status" value="1"/>
</dbReference>
<dbReference type="InParanoid" id="F5YBG4"/>
<evidence type="ECO:0000256" key="5">
    <source>
        <dbReference type="ARBA" id="ARBA00022801"/>
    </source>
</evidence>
<feature type="domain" description="Beta-galactosidase trimerisation" evidence="12">
    <location>
        <begin position="460"/>
        <end position="610"/>
    </location>
</feature>
<keyword evidence="15" id="KW-1185">Reference proteome</keyword>
<dbReference type="Gene3D" id="2.60.40.1180">
    <property type="entry name" value="Golgi alpha-mannosidase II"/>
    <property type="match status" value="1"/>
</dbReference>
<keyword evidence="4" id="KW-0479">Metal-binding</keyword>
<dbReference type="PANTHER" id="PTHR36447">
    <property type="entry name" value="BETA-GALACTOSIDASE GANA"/>
    <property type="match status" value="1"/>
</dbReference>
<dbReference type="RefSeq" id="WP_015710189.1">
    <property type="nucleotide sequence ID" value="NC_015577.1"/>
</dbReference>
<protein>
    <recommendedName>
        <fullName evidence="3 8">Beta-galactosidase</fullName>
        <shortName evidence="8">Beta-gal</shortName>
        <ecNumber evidence="3 8">3.2.1.23</ecNumber>
    </recommendedName>
</protein>
<keyword evidence="5 8" id="KW-0378">Hydrolase</keyword>
<dbReference type="GO" id="GO:0006012">
    <property type="term" value="P:galactose metabolic process"/>
    <property type="evidence" value="ECO:0007669"/>
    <property type="project" value="InterPro"/>
</dbReference>
<dbReference type="InterPro" id="IPR013529">
    <property type="entry name" value="Glyco_hydro_42_N"/>
</dbReference>
<feature type="domain" description="Beta-galactosidase C-terminal" evidence="13">
    <location>
        <begin position="627"/>
        <end position="680"/>
    </location>
</feature>
<comment type="catalytic activity">
    <reaction evidence="1 8">
        <text>Hydrolysis of terminal non-reducing beta-D-galactose residues in beta-D-galactosides.</text>
        <dbReference type="EC" id="3.2.1.23"/>
    </reaction>
</comment>
<dbReference type="STRING" id="545695.TREAZ_1843"/>
<feature type="binding site" evidence="10">
    <location>
        <position position="150"/>
    </location>
    <ligand>
        <name>substrate</name>
    </ligand>
</feature>
<dbReference type="Gene3D" id="3.20.20.80">
    <property type="entry name" value="Glycosidases"/>
    <property type="match status" value="1"/>
</dbReference>
<dbReference type="GO" id="GO:0046872">
    <property type="term" value="F:metal ion binding"/>
    <property type="evidence" value="ECO:0007669"/>
    <property type="project" value="UniProtKB-KW"/>
</dbReference>
<dbReference type="AlphaFoldDB" id="F5YBG4"/>
<dbReference type="InterPro" id="IPR003476">
    <property type="entry name" value="Glyco_hydro_42"/>
</dbReference>
<feature type="active site" description="Nucleophile" evidence="9">
    <location>
        <position position="317"/>
    </location>
</feature>
<dbReference type="InterPro" id="IPR013738">
    <property type="entry name" value="Beta_galactosidase_Trimer"/>
</dbReference>
<reference evidence="15" key="1">
    <citation type="submission" date="2009-12" db="EMBL/GenBank/DDBJ databases">
        <title>Complete sequence of Treponema azotonutricium strain ZAS-9.</title>
        <authorList>
            <person name="Tetu S.G."/>
            <person name="Matson E."/>
            <person name="Ren Q."/>
            <person name="Seshadri R."/>
            <person name="Elbourne L."/>
            <person name="Hassan K.A."/>
            <person name="Durkin A."/>
            <person name="Radune D."/>
            <person name="Mohamoud Y."/>
            <person name="Shay R."/>
            <person name="Jin S."/>
            <person name="Zhang X."/>
            <person name="Lucey K."/>
            <person name="Ballor N.R."/>
            <person name="Ottesen E."/>
            <person name="Rosenthal R."/>
            <person name="Allen A."/>
            <person name="Leadbetter J.R."/>
            <person name="Paulsen I.T."/>
        </authorList>
    </citation>
    <scope>NUCLEOTIDE SEQUENCE [LARGE SCALE GENOMIC DNA]</scope>
    <source>
        <strain evidence="15">ATCC BAA-888 / DSM 13862 / ZAS-9</strain>
    </source>
</reference>
<evidence type="ECO:0000259" key="11">
    <source>
        <dbReference type="Pfam" id="PF02449"/>
    </source>
</evidence>
<evidence type="ECO:0000256" key="2">
    <source>
        <dbReference type="ARBA" id="ARBA00005940"/>
    </source>
</evidence>
<accession>F5YBG4</accession>
<dbReference type="CDD" id="cd03143">
    <property type="entry name" value="A4_beta-galactosidase_middle_domain"/>
    <property type="match status" value="1"/>
</dbReference>
<proteinExistence type="inferred from homology"/>
<dbReference type="InterPro" id="IPR013739">
    <property type="entry name" value="Beta_galactosidase_C"/>
</dbReference>
<dbReference type="Gene3D" id="3.40.50.880">
    <property type="match status" value="1"/>
</dbReference>
<dbReference type="InterPro" id="IPR029062">
    <property type="entry name" value="Class_I_gatase-like"/>
</dbReference>
<dbReference type="FunCoup" id="F5YBG4">
    <property type="interactions" value="33"/>
</dbReference>
<dbReference type="Pfam" id="PF08533">
    <property type="entry name" value="Glyco_hydro_42C"/>
    <property type="match status" value="1"/>
</dbReference>
<evidence type="ECO:0000256" key="10">
    <source>
        <dbReference type="PIRSR" id="PIRSR001084-2"/>
    </source>
</evidence>
<sequence>MEKILQGNKITLGTCYYPEHWDESLWKDDLRRMKENGINAIRIAEFAWNKFESAEGNFNFGFFDRFLETAKSADISVIFCTPTATPPAWLTNEYPEVLNSRIDGTLLRHGARRHYNYNSPVYRRFTERLVEKIAEHYGKHPAIIGWQIDNEINCETDEFYSDSDTIAFREFLKTKYTTLDALNSAWGTVFWNQTYTAWAEVYVPRPTISDSVNPHEVLDYIRFVSQSARGYIKLQSDIIRKYIKPGDFITTNGMFSSLDNHAMNKESLDFYTYDSYPNFAYCLGTDPEHSADLNDRKWSRNLTEVRSISPDKFGIMEQQSGPNGWNTRMEAPSPRPGQMTLWTMQSIAHGADYVGYFRWRTCTMGTEIYWHGILDYSNRDNRRLAEVNDIWKKTQKISAIAGSKYQAAFGILKDYDNAWDAKLDKWHWRVDKESEAGIFQAAQLTHTPFDYVYINDDSSAEILSPYPVLFYPHAVIMTEKRAKLIENYVESGGTLILGCRTGYKDITGKCPMHKLPGLLQKISGADIVDYGFVSPDDGKVTVDWEGTEIEASVFNDIAEPLEQAKILGTFKNAYFAGKGGLIYNEYGKGRVFYFGGAFNQGAAKIFLSKLKIANPYGGLIDAPESCEIACRASSSKQYLFVLNYTRKPAQITLKKEMQDMYSGTKVSGTVELAAYGTAVYEIK</sequence>
<reference evidence="14 15" key="2">
    <citation type="journal article" date="2011" name="ISME J.">
        <title>RNA-seq reveals cooperative metabolic interactions between two termite-gut spirochete species in co-culture.</title>
        <authorList>
            <person name="Rosenthal A.Z."/>
            <person name="Matson E.G."/>
            <person name="Eldar A."/>
            <person name="Leadbetter J.R."/>
        </authorList>
    </citation>
    <scope>NUCLEOTIDE SEQUENCE [LARGE SCALE GENOMIC DNA]</scope>
    <source>
        <strain evidence="15">ATCC BAA-888 / DSM 13862 / ZAS-9</strain>
    </source>
</reference>
<name>F5YBG4_LEAAZ</name>
<dbReference type="Pfam" id="PF02449">
    <property type="entry name" value="Glyco_hydro_42"/>
    <property type="match status" value="1"/>
</dbReference>
<dbReference type="EC" id="3.2.1.23" evidence="3 8"/>
<dbReference type="EMBL" id="CP001841">
    <property type="protein sequence ID" value="AEF83220.1"/>
    <property type="molecule type" value="Genomic_DNA"/>
</dbReference>
<evidence type="ECO:0000256" key="3">
    <source>
        <dbReference type="ARBA" id="ARBA00012756"/>
    </source>
</evidence>
<dbReference type="InterPro" id="IPR013780">
    <property type="entry name" value="Glyco_hydro_b"/>
</dbReference>
<feature type="active site" description="Proton donor" evidence="9">
    <location>
        <position position="151"/>
    </location>
</feature>
<dbReference type="OrthoDB" id="9800974at2"/>
<keyword evidence="6" id="KW-0862">Zinc</keyword>
<comment type="similarity">
    <text evidence="2 8">Belongs to the glycosyl hydrolase 42 family.</text>
</comment>
<evidence type="ECO:0000256" key="7">
    <source>
        <dbReference type="ARBA" id="ARBA00023295"/>
    </source>
</evidence>
<dbReference type="GO" id="GO:0009341">
    <property type="term" value="C:beta-galactosidase complex"/>
    <property type="evidence" value="ECO:0007669"/>
    <property type="project" value="InterPro"/>
</dbReference>
<dbReference type="Pfam" id="PF08532">
    <property type="entry name" value="Glyco_hydro_42M"/>
    <property type="match status" value="1"/>
</dbReference>
<feature type="binding site" evidence="10">
    <location>
        <position position="112"/>
    </location>
    <ligand>
        <name>substrate</name>
    </ligand>
</feature>
<gene>
    <name evidence="14" type="ordered locus">TREAZ_1843</name>
</gene>
<evidence type="ECO:0000259" key="13">
    <source>
        <dbReference type="Pfam" id="PF08533"/>
    </source>
</evidence>
<evidence type="ECO:0000256" key="4">
    <source>
        <dbReference type="ARBA" id="ARBA00022723"/>
    </source>
</evidence>
<dbReference type="SUPFAM" id="SSF51445">
    <property type="entry name" value="(Trans)glycosidases"/>
    <property type="match status" value="1"/>
</dbReference>
<organism evidence="14 15">
    <name type="scientific">Leadbettera azotonutricia (strain ATCC BAA-888 / DSM 13862 / ZAS-9)</name>
    <name type="common">Treponema azotonutricium</name>
    <dbReference type="NCBI Taxonomy" id="545695"/>
    <lineage>
        <taxon>Bacteria</taxon>
        <taxon>Pseudomonadati</taxon>
        <taxon>Spirochaetota</taxon>
        <taxon>Spirochaetia</taxon>
        <taxon>Spirochaetales</taxon>
        <taxon>Breznakiellaceae</taxon>
        <taxon>Leadbettera</taxon>
    </lineage>
</organism>
<dbReference type="GO" id="GO:0004565">
    <property type="term" value="F:beta-galactosidase activity"/>
    <property type="evidence" value="ECO:0007669"/>
    <property type="project" value="UniProtKB-EC"/>
</dbReference>
<evidence type="ECO:0000313" key="15">
    <source>
        <dbReference type="Proteomes" id="UP000009222"/>
    </source>
</evidence>
<feature type="domain" description="Glycoside hydrolase family 42 N-terminal" evidence="11">
    <location>
        <begin position="15"/>
        <end position="396"/>
    </location>
</feature>
<evidence type="ECO:0000256" key="9">
    <source>
        <dbReference type="PIRSR" id="PIRSR001084-1"/>
    </source>
</evidence>
<dbReference type="KEGG" id="taz:TREAZ_1843"/>
<evidence type="ECO:0000259" key="12">
    <source>
        <dbReference type="Pfam" id="PF08532"/>
    </source>
</evidence>
<dbReference type="PIRSF" id="PIRSF001084">
    <property type="entry name" value="B-galactosidase"/>
    <property type="match status" value="1"/>
</dbReference>